<organism evidence="1 2">
    <name type="scientific">Nocardia uniformis</name>
    <dbReference type="NCBI Taxonomy" id="53432"/>
    <lineage>
        <taxon>Bacteria</taxon>
        <taxon>Bacillati</taxon>
        <taxon>Actinomycetota</taxon>
        <taxon>Actinomycetes</taxon>
        <taxon>Mycobacteriales</taxon>
        <taxon>Nocardiaceae</taxon>
        <taxon>Nocardia</taxon>
    </lineage>
</organism>
<gene>
    <name evidence="1" type="ORF">HLB23_05590</name>
</gene>
<dbReference type="RefSeq" id="WP_067526157.1">
    <property type="nucleotide sequence ID" value="NZ_JABELX010000001.1"/>
</dbReference>
<dbReference type="EMBL" id="JABELX010000001">
    <property type="protein sequence ID" value="NNH69348.1"/>
    <property type="molecule type" value="Genomic_DNA"/>
</dbReference>
<sequence length="118" mass="12762">MTAAELAHGHHLGEAEELVADAVGANMGFFSTVAGRGRRLPRIDLIPAPLNDPRYGQHSPRLRDRLRPTAMSRWAIGRTGTRRSNTTWSICRGGRAVRSRRFGAAVGVDGGPPAPLRV</sequence>
<dbReference type="AlphaFoldDB" id="A0A849BW51"/>
<evidence type="ECO:0000313" key="2">
    <source>
        <dbReference type="Proteomes" id="UP000586827"/>
    </source>
</evidence>
<dbReference type="Proteomes" id="UP000586827">
    <property type="component" value="Unassembled WGS sequence"/>
</dbReference>
<keyword evidence="2" id="KW-1185">Reference proteome</keyword>
<name>A0A849BW51_9NOCA</name>
<reference evidence="1 2" key="1">
    <citation type="submission" date="2020-05" db="EMBL/GenBank/DDBJ databases">
        <title>MicrobeNet Type strains.</title>
        <authorList>
            <person name="Nicholson A.C."/>
        </authorList>
    </citation>
    <scope>NUCLEOTIDE SEQUENCE [LARGE SCALE GENOMIC DNA]</scope>
    <source>
        <strain evidence="1 2">JCM 3224</strain>
    </source>
</reference>
<accession>A0A849BW51</accession>
<evidence type="ECO:0000313" key="1">
    <source>
        <dbReference type="EMBL" id="NNH69348.1"/>
    </source>
</evidence>
<protein>
    <submittedName>
        <fullName evidence="1">Uncharacterized protein</fullName>
    </submittedName>
</protein>
<comment type="caution">
    <text evidence="1">The sequence shown here is derived from an EMBL/GenBank/DDBJ whole genome shotgun (WGS) entry which is preliminary data.</text>
</comment>
<proteinExistence type="predicted"/>